<feature type="region of interest" description="Disordered" evidence="5">
    <location>
        <begin position="1"/>
        <end position="59"/>
    </location>
</feature>
<dbReference type="Pfam" id="PF01226">
    <property type="entry name" value="Form_Nir_trans"/>
    <property type="match status" value="1"/>
</dbReference>
<feature type="transmembrane region" description="Helical" evidence="6">
    <location>
        <begin position="77"/>
        <end position="96"/>
    </location>
</feature>
<dbReference type="GeneID" id="99766361"/>
<name>A0ABS0AHZ3_9GAMM</name>
<dbReference type="InterPro" id="IPR000292">
    <property type="entry name" value="For/NO2_transpt"/>
</dbReference>
<protein>
    <submittedName>
        <fullName evidence="7">Inner membrane protein</fullName>
    </submittedName>
</protein>
<evidence type="ECO:0000313" key="8">
    <source>
        <dbReference type="Proteomes" id="UP000644441"/>
    </source>
</evidence>
<dbReference type="InterPro" id="IPR023271">
    <property type="entry name" value="Aquaporin-like"/>
</dbReference>
<evidence type="ECO:0000256" key="3">
    <source>
        <dbReference type="ARBA" id="ARBA00022989"/>
    </source>
</evidence>
<evidence type="ECO:0000256" key="4">
    <source>
        <dbReference type="ARBA" id="ARBA00023136"/>
    </source>
</evidence>
<keyword evidence="8" id="KW-1185">Reference proteome</keyword>
<evidence type="ECO:0000256" key="2">
    <source>
        <dbReference type="ARBA" id="ARBA00022692"/>
    </source>
</evidence>
<gene>
    <name evidence="7" type="ORF">ISO4_02346</name>
</gene>
<feature type="compositionally biased region" description="Basic and acidic residues" evidence="5">
    <location>
        <begin position="20"/>
        <end position="32"/>
    </location>
</feature>
<feature type="transmembrane region" description="Helical" evidence="6">
    <location>
        <begin position="271"/>
        <end position="294"/>
    </location>
</feature>
<evidence type="ECO:0000313" key="7">
    <source>
        <dbReference type="EMBL" id="MBF5053744.1"/>
    </source>
</evidence>
<comment type="caution">
    <text evidence="7">The sequence shown here is derived from an EMBL/GenBank/DDBJ whole genome shotgun (WGS) entry which is preliminary data.</text>
</comment>
<proteinExistence type="predicted"/>
<feature type="transmembrane region" description="Helical" evidence="6">
    <location>
        <begin position="108"/>
        <end position="127"/>
    </location>
</feature>
<feature type="transmembrane region" description="Helical" evidence="6">
    <location>
        <begin position="158"/>
        <end position="178"/>
    </location>
</feature>
<reference evidence="7 8" key="1">
    <citation type="submission" date="2012-09" db="EMBL/GenBank/DDBJ databases">
        <title>Genome Sequence of alkane-degrading Bacterium Alcanivorax venustensis ISO4.</title>
        <authorList>
            <person name="Lai Q."/>
            <person name="Shao Z."/>
        </authorList>
    </citation>
    <scope>NUCLEOTIDE SEQUENCE [LARGE SCALE GENOMIC DNA]</scope>
    <source>
        <strain evidence="7 8">ISO4</strain>
    </source>
</reference>
<organism evidence="7 8">
    <name type="scientific">Alloalcanivorax venustensis ISO4</name>
    <dbReference type="NCBI Taxonomy" id="1177184"/>
    <lineage>
        <taxon>Bacteria</taxon>
        <taxon>Pseudomonadati</taxon>
        <taxon>Pseudomonadota</taxon>
        <taxon>Gammaproteobacteria</taxon>
        <taxon>Oceanospirillales</taxon>
        <taxon>Alcanivoracaceae</taxon>
        <taxon>Alloalcanivorax</taxon>
    </lineage>
</organism>
<comment type="subcellular location">
    <subcellularLocation>
        <location evidence="1">Membrane</location>
        <topology evidence="1">Multi-pass membrane protein</topology>
    </subcellularLocation>
</comment>
<accession>A0ABS0AHZ3</accession>
<keyword evidence="2 6" id="KW-0812">Transmembrane</keyword>
<evidence type="ECO:0000256" key="1">
    <source>
        <dbReference type="ARBA" id="ARBA00004141"/>
    </source>
</evidence>
<sequence length="320" mass="35455">MAHDDQDSRDNDQDDTPWEEAVKRERDEARDDNGDEDEESHDEQDRRREAALPSKAAAVHERLRISGEKELERDAMALLWSAIAAGISMSASMVARGLLHAHVPESDAGFLIESMGYTLGFLIVILARQQLFTENTVTAVLPFMSHPTRGNLGSLMRLWGVVLAGNVLGAGIAAFTFLHLPMFSPEVNDAFVAIGEKVMENDPFSMFSKSIVAGWMIATMVWVMPSADQAKAWVILIMTYVVAIGEFPHIIVGASEILYLVFDGKVSWGDFFLRFGLPTLAGNIIGGTFIFALISHAQIRNDMDVQREGRRGAWGFNRKK</sequence>
<evidence type="ECO:0000256" key="6">
    <source>
        <dbReference type="SAM" id="Phobius"/>
    </source>
</evidence>
<dbReference type="EMBL" id="ARXR01000021">
    <property type="protein sequence ID" value="MBF5053744.1"/>
    <property type="molecule type" value="Genomic_DNA"/>
</dbReference>
<evidence type="ECO:0000256" key="5">
    <source>
        <dbReference type="SAM" id="MobiDB-lite"/>
    </source>
</evidence>
<feature type="compositionally biased region" description="Basic and acidic residues" evidence="5">
    <location>
        <begin position="1"/>
        <end position="11"/>
    </location>
</feature>
<feature type="transmembrane region" description="Helical" evidence="6">
    <location>
        <begin position="232"/>
        <end position="251"/>
    </location>
</feature>
<dbReference type="Gene3D" id="1.20.1080.10">
    <property type="entry name" value="Glycerol uptake facilitator protein"/>
    <property type="match status" value="1"/>
</dbReference>
<keyword evidence="3 6" id="KW-1133">Transmembrane helix</keyword>
<dbReference type="PANTHER" id="PTHR30520:SF2">
    <property type="entry name" value="INNER MEMBRANE PROTEIN YFDC"/>
    <property type="match status" value="1"/>
</dbReference>
<feature type="transmembrane region" description="Helical" evidence="6">
    <location>
        <begin position="206"/>
        <end position="225"/>
    </location>
</feature>
<dbReference type="Proteomes" id="UP000644441">
    <property type="component" value="Unassembled WGS sequence"/>
</dbReference>
<feature type="compositionally biased region" description="Acidic residues" evidence="5">
    <location>
        <begin position="33"/>
        <end position="42"/>
    </location>
</feature>
<dbReference type="RefSeq" id="WP_142950060.1">
    <property type="nucleotide sequence ID" value="NZ_ARXR01000021.1"/>
</dbReference>
<keyword evidence="4 6" id="KW-0472">Membrane</keyword>
<dbReference type="PANTHER" id="PTHR30520">
    <property type="entry name" value="FORMATE TRANSPORTER-RELATED"/>
    <property type="match status" value="1"/>
</dbReference>